<dbReference type="Gene3D" id="1.10.260.40">
    <property type="entry name" value="lambda repressor-like DNA-binding domains"/>
    <property type="match status" value="1"/>
</dbReference>
<gene>
    <name evidence="2" type="ORF">IW252_000049</name>
</gene>
<reference evidence="2" key="1">
    <citation type="submission" date="2020-11" db="EMBL/GenBank/DDBJ databases">
        <title>Sequencing the genomes of 1000 actinobacteria strains.</title>
        <authorList>
            <person name="Klenk H.-P."/>
        </authorList>
    </citation>
    <scope>NUCLEOTIDE SEQUENCE</scope>
    <source>
        <strain evidence="2">DSM 26152</strain>
    </source>
</reference>
<dbReference type="Pfam" id="PF13443">
    <property type="entry name" value="HTH_26"/>
    <property type="match status" value="1"/>
</dbReference>
<sequence>MNTRERSEAFTRYVGLELKGRITAHGFTAKTVAESMGRSVAAFNRWLNGKVEIPLSVVCEACELIDIDPREIVERAYDRMAMTLGERDGRTYEEEDVSIALAEARALEKQDANDPTPDYSKFDSKQAEDYGLAAYRGDANIGPDELPHEP</sequence>
<evidence type="ECO:0000259" key="1">
    <source>
        <dbReference type="PROSITE" id="PS50943"/>
    </source>
</evidence>
<dbReference type="CDD" id="cd00093">
    <property type="entry name" value="HTH_XRE"/>
    <property type="match status" value="1"/>
</dbReference>
<evidence type="ECO:0000313" key="2">
    <source>
        <dbReference type="EMBL" id="MBG6083282.1"/>
    </source>
</evidence>
<comment type="caution">
    <text evidence="2">The sequence shown here is derived from an EMBL/GenBank/DDBJ whole genome shotgun (WGS) entry which is preliminary data.</text>
</comment>
<dbReference type="AlphaFoldDB" id="A0A931GE97"/>
<protein>
    <submittedName>
        <fullName evidence="2">Transcriptional regulator with XRE-family HTH domain</fullName>
    </submittedName>
</protein>
<keyword evidence="3" id="KW-1185">Reference proteome</keyword>
<dbReference type="InterPro" id="IPR010982">
    <property type="entry name" value="Lambda_DNA-bd_dom_sf"/>
</dbReference>
<dbReference type="RefSeq" id="WP_196834741.1">
    <property type="nucleotide sequence ID" value="NZ_JADOTZ010000001.1"/>
</dbReference>
<dbReference type="GO" id="GO:0003677">
    <property type="term" value="F:DNA binding"/>
    <property type="evidence" value="ECO:0007669"/>
    <property type="project" value="InterPro"/>
</dbReference>
<accession>A0A931GE97</accession>
<dbReference type="Proteomes" id="UP000625033">
    <property type="component" value="Unassembled WGS sequence"/>
</dbReference>
<proteinExistence type="predicted"/>
<dbReference type="InterPro" id="IPR001387">
    <property type="entry name" value="Cro/C1-type_HTH"/>
</dbReference>
<name>A0A931GE97_9MICC</name>
<dbReference type="EMBL" id="JADOTZ010000001">
    <property type="protein sequence ID" value="MBG6083282.1"/>
    <property type="molecule type" value="Genomic_DNA"/>
</dbReference>
<evidence type="ECO:0000313" key="3">
    <source>
        <dbReference type="Proteomes" id="UP000625033"/>
    </source>
</evidence>
<organism evidence="2 3">
    <name type="scientific">Zhihengliuella flava</name>
    <dbReference type="NCBI Taxonomy" id="1285193"/>
    <lineage>
        <taxon>Bacteria</taxon>
        <taxon>Bacillati</taxon>
        <taxon>Actinomycetota</taxon>
        <taxon>Actinomycetes</taxon>
        <taxon>Micrococcales</taxon>
        <taxon>Micrococcaceae</taxon>
        <taxon>Zhihengliuella</taxon>
    </lineage>
</organism>
<feature type="domain" description="HTH cro/C1-type" evidence="1">
    <location>
        <begin position="18"/>
        <end position="72"/>
    </location>
</feature>
<dbReference type="SUPFAM" id="SSF47413">
    <property type="entry name" value="lambda repressor-like DNA-binding domains"/>
    <property type="match status" value="1"/>
</dbReference>
<dbReference type="PROSITE" id="PS50943">
    <property type="entry name" value="HTH_CROC1"/>
    <property type="match status" value="1"/>
</dbReference>